<dbReference type="EMBL" id="VXIT01000004">
    <property type="protein sequence ID" value="KAA6413425.1"/>
    <property type="molecule type" value="Genomic_DNA"/>
</dbReference>
<reference evidence="4" key="2">
    <citation type="submission" date="2017-03" db="EMBL/GenBank/DDBJ databases">
        <authorList>
            <person name="Sharma R."/>
            <person name="Thines M."/>
        </authorList>
    </citation>
    <scope>NUCLEOTIDE SEQUENCE [LARGE SCALE GENOMIC DNA]</scope>
</reference>
<dbReference type="PANTHER" id="PTHR41774">
    <property type="match status" value="1"/>
</dbReference>
<dbReference type="EMBL" id="FWEW01003604">
    <property type="protein sequence ID" value="SLM39967.1"/>
    <property type="molecule type" value="Genomic_DNA"/>
</dbReference>
<organism evidence="3 4">
    <name type="scientific">Lasallia pustulata</name>
    <dbReference type="NCBI Taxonomy" id="136370"/>
    <lineage>
        <taxon>Eukaryota</taxon>
        <taxon>Fungi</taxon>
        <taxon>Dikarya</taxon>
        <taxon>Ascomycota</taxon>
        <taxon>Pezizomycotina</taxon>
        <taxon>Lecanoromycetes</taxon>
        <taxon>OSLEUM clade</taxon>
        <taxon>Umbilicariomycetidae</taxon>
        <taxon>Umbilicariales</taxon>
        <taxon>Umbilicariaceae</taxon>
        <taxon>Lasallia</taxon>
    </lineage>
</organism>
<dbReference type="Gene3D" id="3.30.70.120">
    <property type="match status" value="1"/>
</dbReference>
<protein>
    <recommendedName>
        <fullName evidence="1">ATP phosphoribosyltransferase</fullName>
    </recommendedName>
</protein>
<dbReference type="SUPFAM" id="SSF102705">
    <property type="entry name" value="NIF3 (NGG1p interacting factor 3)-like"/>
    <property type="match status" value="1"/>
</dbReference>
<gene>
    <name evidence="2" type="ORF">FRX48_03171</name>
</gene>
<dbReference type="Proteomes" id="UP000324767">
    <property type="component" value="Unassembled WGS sequence"/>
</dbReference>
<dbReference type="InterPro" id="IPR036069">
    <property type="entry name" value="DUF34/NIF3_sf"/>
</dbReference>
<proteinExistence type="predicted"/>
<sequence length="114" mass="12386">MSTPTPLPRYKLIFTVPHPSLAACKEAVFAVGAGTYPGGKYSRVCFEIPGIGQFLPGEGAVPNIGRVGSLETVEEMRVEILCVGRDVMLQAVEALKRAHPYEEVAYEVYKMEGV</sequence>
<evidence type="ECO:0000313" key="2">
    <source>
        <dbReference type="EMBL" id="KAA6413425.1"/>
    </source>
</evidence>
<name>A0A1W5D9Y9_9LECA</name>
<evidence type="ECO:0000313" key="3">
    <source>
        <dbReference type="EMBL" id="SLM39967.1"/>
    </source>
</evidence>
<evidence type="ECO:0000313" key="5">
    <source>
        <dbReference type="Proteomes" id="UP000324767"/>
    </source>
</evidence>
<reference evidence="3" key="1">
    <citation type="submission" date="2017-03" db="EMBL/GenBank/DDBJ databases">
        <authorList>
            <person name="Afonso C.L."/>
            <person name="Miller P.J."/>
            <person name="Scott M.A."/>
            <person name="Spackman E."/>
            <person name="Goraichik I."/>
            <person name="Dimitrov K.M."/>
            <person name="Suarez D.L."/>
            <person name="Swayne D.E."/>
        </authorList>
    </citation>
    <scope>NUCLEOTIDE SEQUENCE [LARGE SCALE GENOMIC DNA]</scope>
</reference>
<dbReference type="PANTHER" id="PTHR41774:SF1">
    <property type="entry name" value="NGG1P INTERACTING FACTOR NIF3"/>
    <property type="match status" value="1"/>
</dbReference>
<dbReference type="OrthoDB" id="15981at2759"/>
<keyword evidence="4" id="KW-1185">Reference proteome</keyword>
<dbReference type="InterPro" id="IPR015867">
    <property type="entry name" value="N-reg_PII/ATP_PRibTrfase_C"/>
</dbReference>
<accession>A0A1W5D9Y9</accession>
<evidence type="ECO:0000313" key="4">
    <source>
        <dbReference type="Proteomes" id="UP000192927"/>
    </source>
</evidence>
<dbReference type="AlphaFoldDB" id="A0A1W5D9Y9"/>
<reference evidence="2 5" key="3">
    <citation type="submission" date="2019-09" db="EMBL/GenBank/DDBJ databases">
        <title>The hologenome of the rock-dwelling lichen Lasallia pustulata.</title>
        <authorList>
            <person name="Greshake Tzovaras B."/>
            <person name="Segers F."/>
            <person name="Bicker A."/>
            <person name="Dal Grande F."/>
            <person name="Otte J."/>
            <person name="Hankeln T."/>
            <person name="Schmitt I."/>
            <person name="Ebersberger I."/>
        </authorList>
    </citation>
    <scope>NUCLEOTIDE SEQUENCE [LARGE SCALE GENOMIC DNA]</scope>
    <source>
        <strain evidence="2">A1-1</strain>
    </source>
</reference>
<evidence type="ECO:0000256" key="1">
    <source>
        <dbReference type="ARBA" id="ARBA00020998"/>
    </source>
</evidence>
<dbReference type="Proteomes" id="UP000192927">
    <property type="component" value="Unassembled WGS sequence"/>
</dbReference>